<dbReference type="AlphaFoldDB" id="A0A7D5GBR6"/>
<feature type="transmembrane region" description="Helical" evidence="1">
    <location>
        <begin position="5"/>
        <end position="24"/>
    </location>
</feature>
<proteinExistence type="predicted"/>
<protein>
    <submittedName>
        <fullName evidence="2">Uncharacterized protein</fullName>
    </submittedName>
</protein>
<dbReference type="Proteomes" id="UP000509750">
    <property type="component" value="Chromosome"/>
</dbReference>
<feature type="transmembrane region" description="Helical" evidence="1">
    <location>
        <begin position="30"/>
        <end position="47"/>
    </location>
</feature>
<keyword evidence="3" id="KW-1185">Reference proteome</keyword>
<evidence type="ECO:0000256" key="1">
    <source>
        <dbReference type="SAM" id="Phobius"/>
    </source>
</evidence>
<evidence type="ECO:0000313" key="2">
    <source>
        <dbReference type="EMBL" id="QLG27605.1"/>
    </source>
</evidence>
<keyword evidence="1" id="KW-1133">Transmembrane helix</keyword>
<organism evidence="2 3">
    <name type="scientific">Halorarum halophilum</name>
    <dbReference type="NCBI Taxonomy" id="2743090"/>
    <lineage>
        <taxon>Archaea</taxon>
        <taxon>Methanobacteriati</taxon>
        <taxon>Methanobacteriota</taxon>
        <taxon>Stenosarchaea group</taxon>
        <taxon>Halobacteria</taxon>
        <taxon>Halobacteriales</taxon>
        <taxon>Haloferacaceae</taxon>
        <taxon>Halorarum</taxon>
    </lineage>
</organism>
<reference evidence="2 3" key="1">
    <citation type="submission" date="2020-07" db="EMBL/GenBank/DDBJ databases">
        <title>Gai3-2, isolated from salt lake.</title>
        <authorList>
            <person name="Cui H."/>
            <person name="Shi X."/>
        </authorList>
    </citation>
    <scope>NUCLEOTIDE SEQUENCE [LARGE SCALE GENOMIC DNA]</scope>
    <source>
        <strain evidence="2 3">Gai3-2</strain>
    </source>
</reference>
<gene>
    <name evidence="2" type="ORF">HUG10_08590</name>
</gene>
<keyword evidence="1" id="KW-0812">Transmembrane</keyword>
<accession>A0A7D5GBR6</accession>
<dbReference type="GeneID" id="56028885"/>
<dbReference type="RefSeq" id="WP_179169180.1">
    <property type="nucleotide sequence ID" value="NZ_CP058529.1"/>
</dbReference>
<dbReference type="EMBL" id="CP058529">
    <property type="protein sequence ID" value="QLG27605.1"/>
    <property type="molecule type" value="Genomic_DNA"/>
</dbReference>
<evidence type="ECO:0000313" key="3">
    <source>
        <dbReference type="Proteomes" id="UP000509750"/>
    </source>
</evidence>
<sequence length="50" mass="4752">MSNSAVWLGAGVGLLTVPVTLLAGNSYGPVAAVVAVALVGIAVAMAVKTA</sequence>
<keyword evidence="1" id="KW-0472">Membrane</keyword>
<name>A0A7D5GBR6_9EURY</name>
<dbReference type="KEGG" id="halg:HUG10_08590"/>